<reference evidence="2" key="1">
    <citation type="submission" date="2024-07" db="EMBL/GenBank/DDBJ databases">
        <title>Genome Analysis of a Potential Novel Vibrio Species Secreting pH- and Thermo-stable Alginate Lyase and its Application in Producing Alginate Oligosaccharides.</title>
        <authorList>
            <person name="Huang H."/>
            <person name="Bao K."/>
        </authorList>
    </citation>
    <scope>NUCLEOTIDE SEQUENCE</scope>
    <source>
        <strain evidence="2">HB236076</strain>
    </source>
</reference>
<organism evidence="2">
    <name type="scientific">Vibrio sp. HB236076</name>
    <dbReference type="NCBI Taxonomy" id="3232307"/>
    <lineage>
        <taxon>Bacteria</taxon>
        <taxon>Pseudomonadati</taxon>
        <taxon>Pseudomonadota</taxon>
        <taxon>Gammaproteobacteria</taxon>
        <taxon>Vibrionales</taxon>
        <taxon>Vibrionaceae</taxon>
        <taxon>Vibrio</taxon>
    </lineage>
</organism>
<feature type="transmembrane region" description="Helical" evidence="1">
    <location>
        <begin position="83"/>
        <end position="104"/>
    </location>
</feature>
<keyword evidence="1" id="KW-1133">Transmembrane helix</keyword>
<dbReference type="EMBL" id="CP162601">
    <property type="protein sequence ID" value="XDK24787.1"/>
    <property type="molecule type" value="Genomic_DNA"/>
</dbReference>
<evidence type="ECO:0000256" key="1">
    <source>
        <dbReference type="SAM" id="Phobius"/>
    </source>
</evidence>
<dbReference type="InterPro" id="IPR009883">
    <property type="entry name" value="YgfX"/>
</dbReference>
<dbReference type="Pfam" id="PF07254">
    <property type="entry name" value="Cpta_toxin"/>
    <property type="match status" value="1"/>
</dbReference>
<sequence length="140" mass="15954">MAKSVNLQVEYSSQAGWANVIVCLMLAHALVVCDLPLLATLILLSIIAQSLSEHRLLPKPFDGHLRVQGGRLVRIRQKSDSSATVFTLLNAYLGLRYFLLVLVLSDGKTCYLWRDSCSDEQYRRLILFLKQSFRERKNNE</sequence>
<evidence type="ECO:0000313" key="2">
    <source>
        <dbReference type="EMBL" id="XDK24787.1"/>
    </source>
</evidence>
<feature type="transmembrane region" description="Helical" evidence="1">
    <location>
        <begin position="21"/>
        <end position="48"/>
    </location>
</feature>
<keyword evidence="1" id="KW-0812">Transmembrane</keyword>
<name>A0AB39HBG4_9VIBR</name>
<keyword evidence="1" id="KW-0472">Membrane</keyword>
<gene>
    <name evidence="2" type="ORF">AB0763_11420</name>
</gene>
<proteinExistence type="predicted"/>
<accession>A0AB39HBG4</accession>
<dbReference type="AlphaFoldDB" id="A0AB39HBG4"/>
<dbReference type="KEGG" id="vih:AB0763_11420"/>
<dbReference type="RefSeq" id="WP_306100561.1">
    <property type="nucleotide sequence ID" value="NZ_CP162601.1"/>
</dbReference>
<protein>
    <submittedName>
        <fullName evidence="2">Protein YgfX</fullName>
    </submittedName>
</protein>